<accession>A0ABT9W698</accession>
<gene>
    <name evidence="1" type="ORF">J2T19_000210</name>
</gene>
<dbReference type="EMBL" id="JAUSTI010000001">
    <property type="protein sequence ID" value="MDQ0168773.1"/>
    <property type="molecule type" value="Genomic_DNA"/>
</dbReference>
<proteinExistence type="predicted"/>
<evidence type="ECO:0000313" key="2">
    <source>
        <dbReference type="Proteomes" id="UP001233836"/>
    </source>
</evidence>
<reference evidence="1 2" key="1">
    <citation type="submission" date="2023-07" db="EMBL/GenBank/DDBJ databases">
        <title>Sorghum-associated microbial communities from plants grown in Nebraska, USA.</title>
        <authorList>
            <person name="Schachtman D."/>
        </authorList>
    </citation>
    <scope>NUCLEOTIDE SEQUENCE [LARGE SCALE GENOMIC DNA]</scope>
    <source>
        <strain evidence="1 2">DS1314</strain>
    </source>
</reference>
<sequence length="106" mass="12028">MAIIPLRQTVVISPFLGNDPDYNEPIYGDDYEAKCRFSEGVKLVRNGRGEEVASVGTFLFDKLPRIDISDKLTYTDENNRTITYTPISYSVKRWFGGKPALTEVFV</sequence>
<keyword evidence="2" id="KW-1185">Reference proteome</keyword>
<comment type="caution">
    <text evidence="1">The sequence shown here is derived from an EMBL/GenBank/DDBJ whole genome shotgun (WGS) entry which is preliminary data.</text>
</comment>
<evidence type="ECO:0008006" key="3">
    <source>
        <dbReference type="Google" id="ProtNLM"/>
    </source>
</evidence>
<dbReference type="RefSeq" id="WP_307212080.1">
    <property type="nucleotide sequence ID" value="NZ_JAUSTI010000001.1"/>
</dbReference>
<organism evidence="1 2">
    <name type="scientific">Paenibacillus tundrae</name>
    <dbReference type="NCBI Taxonomy" id="528187"/>
    <lineage>
        <taxon>Bacteria</taxon>
        <taxon>Bacillati</taxon>
        <taxon>Bacillota</taxon>
        <taxon>Bacilli</taxon>
        <taxon>Bacillales</taxon>
        <taxon>Paenibacillaceae</taxon>
        <taxon>Paenibacillus</taxon>
    </lineage>
</organism>
<protein>
    <recommendedName>
        <fullName evidence="3">Minor capsid protein</fullName>
    </recommendedName>
</protein>
<dbReference type="Proteomes" id="UP001233836">
    <property type="component" value="Unassembled WGS sequence"/>
</dbReference>
<name>A0ABT9W698_9BACL</name>
<evidence type="ECO:0000313" key="1">
    <source>
        <dbReference type="EMBL" id="MDQ0168773.1"/>
    </source>
</evidence>